<dbReference type="PANTHER" id="PTHR38248:SF2">
    <property type="entry name" value="FUNK1 11"/>
    <property type="match status" value="1"/>
</dbReference>
<evidence type="ECO:0000313" key="3">
    <source>
        <dbReference type="Proteomes" id="UP000039046"/>
    </source>
</evidence>
<dbReference type="HOGENOM" id="CLU_005513_1_0_1"/>
<sequence>MLRRNDLLCLVYSPLGCPLEKFKSPLELVTVLSDAITAHRALLQDGQILHRDISDGNIIISEKDRRGILIDLDVAIDLSEEDPDENDLVGTKHCMAIGLLKGNIDNYRYDLESFLYVLVWTIRDSIAGLSSSRLMRWWKGDFKECAAAKLEDVTTAGFELVLAEWTTKFEAVKPLARRLRDVFFRGTTLESIVFEVDMSKAATDALYDGVLGAFEESIASLRLNGM</sequence>
<accession>A0A0A1TGI6</accession>
<evidence type="ECO:0000259" key="1">
    <source>
        <dbReference type="Pfam" id="PF17667"/>
    </source>
</evidence>
<protein>
    <recommendedName>
        <fullName evidence="1">Fungal-type protein kinase domain-containing protein</fullName>
    </recommendedName>
</protein>
<dbReference type="InterPro" id="IPR011009">
    <property type="entry name" value="Kinase-like_dom_sf"/>
</dbReference>
<dbReference type="AlphaFoldDB" id="A0A0A1TGI6"/>
<dbReference type="STRING" id="1531966.A0A0A1TGI6"/>
<dbReference type="Gene3D" id="1.10.510.10">
    <property type="entry name" value="Transferase(Phosphotransferase) domain 1"/>
    <property type="match status" value="1"/>
</dbReference>
<dbReference type="SUPFAM" id="SSF56112">
    <property type="entry name" value="Protein kinase-like (PK-like)"/>
    <property type="match status" value="1"/>
</dbReference>
<organism evidence="2 3">
    <name type="scientific">[Torrubiella] hemipterigena</name>
    <dbReference type="NCBI Taxonomy" id="1531966"/>
    <lineage>
        <taxon>Eukaryota</taxon>
        <taxon>Fungi</taxon>
        <taxon>Dikarya</taxon>
        <taxon>Ascomycota</taxon>
        <taxon>Pezizomycotina</taxon>
        <taxon>Sordariomycetes</taxon>
        <taxon>Hypocreomycetidae</taxon>
        <taxon>Hypocreales</taxon>
        <taxon>Clavicipitaceae</taxon>
        <taxon>Clavicipitaceae incertae sedis</taxon>
        <taxon>'Torrubiella' clade</taxon>
    </lineage>
</organism>
<dbReference type="Pfam" id="PF17667">
    <property type="entry name" value="Pkinase_fungal"/>
    <property type="match status" value="1"/>
</dbReference>
<dbReference type="OrthoDB" id="5584477at2759"/>
<dbReference type="Proteomes" id="UP000039046">
    <property type="component" value="Unassembled WGS sequence"/>
</dbReference>
<dbReference type="InterPro" id="IPR040976">
    <property type="entry name" value="Pkinase_fungal"/>
</dbReference>
<proteinExistence type="predicted"/>
<feature type="domain" description="Fungal-type protein kinase" evidence="1">
    <location>
        <begin position="7"/>
        <end position="121"/>
    </location>
</feature>
<dbReference type="PANTHER" id="PTHR38248">
    <property type="entry name" value="FUNK1 6"/>
    <property type="match status" value="1"/>
</dbReference>
<evidence type="ECO:0000313" key="2">
    <source>
        <dbReference type="EMBL" id="CEJ89388.1"/>
    </source>
</evidence>
<dbReference type="EMBL" id="CDHN01000002">
    <property type="protein sequence ID" value="CEJ89388.1"/>
    <property type="molecule type" value="Genomic_DNA"/>
</dbReference>
<reference evidence="2 3" key="1">
    <citation type="journal article" date="2015" name="Genome Announc.">
        <title>Draft Genome Sequence and Gene Annotation of the Entomopathogenic Fungus Verticillium hemipterigenum.</title>
        <authorList>
            <person name="Horn F."/>
            <person name="Habel A."/>
            <person name="Scharf D.H."/>
            <person name="Dworschak J."/>
            <person name="Brakhage A.A."/>
            <person name="Guthke R."/>
            <person name="Hertweck C."/>
            <person name="Linde J."/>
        </authorList>
    </citation>
    <scope>NUCLEOTIDE SEQUENCE [LARGE SCALE GENOMIC DNA]</scope>
</reference>
<name>A0A0A1TGI6_9HYPO</name>
<gene>
    <name evidence="2" type="ORF">VHEMI05232</name>
</gene>
<keyword evidence="3" id="KW-1185">Reference proteome</keyword>